<proteinExistence type="predicted"/>
<protein>
    <recommendedName>
        <fullName evidence="1">Alpha/beta hydrolase domain-containing protein</fullName>
    </recommendedName>
</protein>
<evidence type="ECO:0000313" key="2">
    <source>
        <dbReference type="EMBL" id="GHC83006.1"/>
    </source>
</evidence>
<dbReference type="InterPro" id="IPR045394">
    <property type="entry name" value="Abhydrolase_dom"/>
</dbReference>
<feature type="domain" description="Alpha/beta hydrolase" evidence="1">
    <location>
        <begin position="348"/>
        <end position="713"/>
    </location>
</feature>
<comment type="caution">
    <text evidence="2">The sequence shown here is derived from an EMBL/GenBank/DDBJ whole genome shotgun (WGS) entry which is preliminary data.</text>
</comment>
<dbReference type="RefSeq" id="WP_189687422.1">
    <property type="nucleotide sequence ID" value="NZ_BMYK01000006.1"/>
</dbReference>
<accession>A0ABQ3G1G2</accession>
<sequence>MRPWIGLAAVPLLLLGCASGGDSHKDRRAGQVERFETVSSVDAYNGATPAGAAGPYTVVTGIVHGKLDPTHPDNAGIVDLDKAPREADGQVRYTTDVVILRPKNAAQARRVLFYDVVNRGRKLGQGLFVGGGALATGAAPGADYPSLLRQGYTVVWSGWQGDLAQSGNGAAADLGTAFPTARNADGSAITGLVREEYVPDFAGVPNLPLNYPPASLTDRSEVVFTARQTYYNAAGQQTYDAPAAPVTDWEYVTNANGSVSVRFTAPASVPDAQGGSQPPDAGTIYNFTYRAKDPKVLGIGFAAVRDLVSFLRHDAADAQGHPNPVADLKAAACAAGSNCPANPSGHFDLALGEGLSQSGRFLRDFLYQGFNKDSAGQPVFDGMMALIPAARRTWINARFAQPGRWSKQHEDHFMVGDQFPFAYNVTTDPVSGATDGLLRRCQQSSTCPKIMQLDGSYEWWGGRASLVVTDGAGRDLTLPDNVRYYLVLGTGHGGGAGVTTGVLTQPAAGATCRFANSPVSMGQTQRALVPALEAWVLRNTPPPPSSHPTVAAGTAVAPTAAAMGWPDLSAISVPNGAAATPLALSVPLARHSQLFVTDYRAPAPAVDLARGYAVLVPRVDANGNEVGGLRMPELAVPLATYTGWNVRGAGHAAGESCASSGSALPLAVTAATRAPGDPRAPLSALYAGRADYLAKFGAAADALVAGGYYTALEAGNAKAAAAAVSAALLPAP</sequence>
<reference evidence="3" key="1">
    <citation type="journal article" date="2019" name="Int. J. Syst. Evol. Microbiol.">
        <title>The Global Catalogue of Microorganisms (GCM) 10K type strain sequencing project: providing services to taxonomists for standard genome sequencing and annotation.</title>
        <authorList>
            <consortium name="The Broad Institute Genomics Platform"/>
            <consortium name="The Broad Institute Genome Sequencing Center for Infectious Disease"/>
            <person name="Wu L."/>
            <person name="Ma J."/>
        </authorList>
    </citation>
    <scope>NUCLEOTIDE SEQUENCE [LARGE SCALE GENOMIC DNA]</scope>
    <source>
        <strain evidence="3">KCTC 23314</strain>
    </source>
</reference>
<name>A0ABQ3G1G2_9BURK</name>
<evidence type="ECO:0000313" key="3">
    <source>
        <dbReference type="Proteomes" id="UP000626210"/>
    </source>
</evidence>
<dbReference type="EMBL" id="BMYK01000006">
    <property type="protein sequence ID" value="GHC83006.1"/>
    <property type="molecule type" value="Genomic_DNA"/>
</dbReference>
<gene>
    <name evidence="2" type="ORF">GCM10007320_26670</name>
</gene>
<evidence type="ECO:0000259" key="1">
    <source>
        <dbReference type="Pfam" id="PF20091"/>
    </source>
</evidence>
<organism evidence="2 3">
    <name type="scientific">Pseudorhodoferax aquiterrae</name>
    <dbReference type="NCBI Taxonomy" id="747304"/>
    <lineage>
        <taxon>Bacteria</taxon>
        <taxon>Pseudomonadati</taxon>
        <taxon>Pseudomonadota</taxon>
        <taxon>Betaproteobacteria</taxon>
        <taxon>Burkholderiales</taxon>
        <taxon>Comamonadaceae</taxon>
    </lineage>
</organism>
<dbReference type="Proteomes" id="UP000626210">
    <property type="component" value="Unassembled WGS sequence"/>
</dbReference>
<dbReference type="PROSITE" id="PS51257">
    <property type="entry name" value="PROKAR_LIPOPROTEIN"/>
    <property type="match status" value="1"/>
</dbReference>
<keyword evidence="3" id="KW-1185">Reference proteome</keyword>
<dbReference type="Pfam" id="PF20091">
    <property type="entry name" value="Abhydrolase_10"/>
    <property type="match status" value="1"/>
</dbReference>